<evidence type="ECO:0000313" key="3">
    <source>
        <dbReference type="EMBL" id="PNX76418.1"/>
    </source>
</evidence>
<feature type="compositionally biased region" description="Polar residues" evidence="2">
    <location>
        <begin position="241"/>
        <end position="258"/>
    </location>
</feature>
<organism evidence="3 4">
    <name type="scientific">Trifolium pratense</name>
    <name type="common">Red clover</name>
    <dbReference type="NCBI Taxonomy" id="57577"/>
    <lineage>
        <taxon>Eukaryota</taxon>
        <taxon>Viridiplantae</taxon>
        <taxon>Streptophyta</taxon>
        <taxon>Embryophyta</taxon>
        <taxon>Tracheophyta</taxon>
        <taxon>Spermatophyta</taxon>
        <taxon>Magnoliopsida</taxon>
        <taxon>eudicotyledons</taxon>
        <taxon>Gunneridae</taxon>
        <taxon>Pentapetalae</taxon>
        <taxon>rosids</taxon>
        <taxon>fabids</taxon>
        <taxon>Fabales</taxon>
        <taxon>Fabaceae</taxon>
        <taxon>Papilionoideae</taxon>
        <taxon>50 kb inversion clade</taxon>
        <taxon>NPAAA clade</taxon>
        <taxon>Hologalegina</taxon>
        <taxon>IRL clade</taxon>
        <taxon>Trifolieae</taxon>
        <taxon>Trifolium</taxon>
    </lineage>
</organism>
<evidence type="ECO:0000313" key="4">
    <source>
        <dbReference type="Proteomes" id="UP000236291"/>
    </source>
</evidence>
<dbReference type="Gene3D" id="1.10.287.1490">
    <property type="match status" value="1"/>
</dbReference>
<feature type="non-terminal residue" evidence="3">
    <location>
        <position position="1"/>
    </location>
</feature>
<feature type="coiled-coil region" evidence="1">
    <location>
        <begin position="374"/>
        <end position="450"/>
    </location>
</feature>
<name>A0A2K3LCZ7_TRIPR</name>
<proteinExistence type="predicted"/>
<gene>
    <name evidence="3" type="ORF">L195_g032366</name>
</gene>
<evidence type="ECO:0000256" key="1">
    <source>
        <dbReference type="SAM" id="Coils"/>
    </source>
</evidence>
<comment type="caution">
    <text evidence="3">The sequence shown here is derived from an EMBL/GenBank/DDBJ whole genome shotgun (WGS) entry which is preliminary data.</text>
</comment>
<protein>
    <submittedName>
        <fullName evidence="3">Uncharacterized protein</fullName>
    </submittedName>
</protein>
<sequence>ASSQLHPNSLAFIKAFEMTAEHLGLGPTLALFFYHFGLQRSCPRGEKAIGKLVKGAPKPDTKRGWVSLRQQKRLFGMYEESVRGFKSVFYGVRPMTSKSWYNFVRRGYRVDDEGREVRDEQGRLIEEDFAKFPFYWRKEHYSMPTREFVFKLGELTAEERLDYKKLEEFVEGLPPYLLEYSDGEPLFGEDGQRLTSTKLIATRELIVCDTPEKLAAFWSKMSSGAAALRQARAAKNKREASSTVAMSSAHRSPTTSAADYSKRFRLNEEEDTSSRQQQEIVDLDAQDDSSNPGPHRLTLGVPADDFVLPPLFAHGPLFDGKTKVKINRADEAILTDMGPEALRGKIATQSTALLKLIEVATFLNGWECKYLMERDDARKELQVLERRLADSEASCEGYREERKTLSTNLKEAEDKLKTLSEERDGVLKEVEDLKAKINDLEGRLAGCQGAGLVEEEEKEVDPQGEYASSSRAALIAKIQEYESNMVAAATFSFNNAVAQLRILNPGLSEEGLDEDKEVRDGQICSPPPCD</sequence>
<dbReference type="AlphaFoldDB" id="A0A2K3LCZ7"/>
<keyword evidence="1" id="KW-0175">Coiled coil</keyword>
<dbReference type="EMBL" id="ASHM01030620">
    <property type="protein sequence ID" value="PNX76418.1"/>
    <property type="molecule type" value="Genomic_DNA"/>
</dbReference>
<accession>A0A2K3LCZ7</accession>
<evidence type="ECO:0000256" key="2">
    <source>
        <dbReference type="SAM" id="MobiDB-lite"/>
    </source>
</evidence>
<dbReference type="Proteomes" id="UP000236291">
    <property type="component" value="Unassembled WGS sequence"/>
</dbReference>
<feature type="region of interest" description="Disordered" evidence="2">
    <location>
        <begin position="508"/>
        <end position="530"/>
    </location>
</feature>
<reference evidence="3 4" key="2">
    <citation type="journal article" date="2017" name="Front. Plant Sci.">
        <title>Gene Classification and Mining of Molecular Markers Useful in Red Clover (Trifolium pratense) Breeding.</title>
        <authorList>
            <person name="Istvanek J."/>
            <person name="Dluhosova J."/>
            <person name="Dluhos P."/>
            <person name="Patkova L."/>
            <person name="Nedelnik J."/>
            <person name="Repkova J."/>
        </authorList>
    </citation>
    <scope>NUCLEOTIDE SEQUENCE [LARGE SCALE GENOMIC DNA]</scope>
    <source>
        <strain evidence="4">cv. Tatra</strain>
        <tissue evidence="3">Young leaves</tissue>
    </source>
</reference>
<reference evidence="3 4" key="1">
    <citation type="journal article" date="2014" name="Am. J. Bot.">
        <title>Genome assembly and annotation for red clover (Trifolium pratense; Fabaceae).</title>
        <authorList>
            <person name="Istvanek J."/>
            <person name="Jaros M."/>
            <person name="Krenek A."/>
            <person name="Repkova J."/>
        </authorList>
    </citation>
    <scope>NUCLEOTIDE SEQUENCE [LARGE SCALE GENOMIC DNA]</scope>
    <source>
        <strain evidence="4">cv. Tatra</strain>
        <tissue evidence="3">Young leaves</tissue>
    </source>
</reference>
<feature type="region of interest" description="Disordered" evidence="2">
    <location>
        <begin position="229"/>
        <end position="261"/>
    </location>
</feature>